<dbReference type="Proteomes" id="UP000236291">
    <property type="component" value="Unassembled WGS sequence"/>
</dbReference>
<evidence type="ECO:0000313" key="2">
    <source>
        <dbReference type="Proteomes" id="UP000236291"/>
    </source>
</evidence>
<proteinExistence type="predicted"/>
<sequence length="51" mass="5791">MNSDEQSKELQLIVSLSDEHNDEMKAMDQKGTATMKEQTAMVLESDEETML</sequence>
<accession>A0A2K3KPW7</accession>
<dbReference type="AlphaFoldDB" id="A0A2K3KPW7"/>
<comment type="caution">
    <text evidence="1">The sequence shown here is derived from an EMBL/GenBank/DDBJ whole genome shotgun (WGS) entry which is preliminary data.</text>
</comment>
<reference evidence="1 2" key="1">
    <citation type="journal article" date="2014" name="Am. J. Bot.">
        <title>Genome assembly and annotation for red clover (Trifolium pratense; Fabaceae).</title>
        <authorList>
            <person name="Istvanek J."/>
            <person name="Jaros M."/>
            <person name="Krenek A."/>
            <person name="Repkova J."/>
        </authorList>
    </citation>
    <scope>NUCLEOTIDE SEQUENCE [LARGE SCALE GENOMIC DNA]</scope>
    <source>
        <strain evidence="2">cv. Tatra</strain>
        <tissue evidence="1">Young leaves</tissue>
    </source>
</reference>
<evidence type="ECO:0000313" key="1">
    <source>
        <dbReference type="EMBL" id="PNX68347.1"/>
    </source>
</evidence>
<reference evidence="1 2" key="2">
    <citation type="journal article" date="2017" name="Front. Plant Sci.">
        <title>Gene Classification and Mining of Molecular Markers Useful in Red Clover (Trifolium pratense) Breeding.</title>
        <authorList>
            <person name="Istvanek J."/>
            <person name="Dluhosova J."/>
            <person name="Dluhos P."/>
            <person name="Patkova L."/>
            <person name="Nedelnik J."/>
            <person name="Repkova J."/>
        </authorList>
    </citation>
    <scope>NUCLEOTIDE SEQUENCE [LARGE SCALE GENOMIC DNA]</scope>
    <source>
        <strain evidence="2">cv. Tatra</strain>
        <tissue evidence="1">Young leaves</tissue>
    </source>
</reference>
<protein>
    <submittedName>
        <fullName evidence="1">Uncharacterized protein</fullName>
    </submittedName>
</protein>
<organism evidence="1 2">
    <name type="scientific">Trifolium pratense</name>
    <name type="common">Red clover</name>
    <dbReference type="NCBI Taxonomy" id="57577"/>
    <lineage>
        <taxon>Eukaryota</taxon>
        <taxon>Viridiplantae</taxon>
        <taxon>Streptophyta</taxon>
        <taxon>Embryophyta</taxon>
        <taxon>Tracheophyta</taxon>
        <taxon>Spermatophyta</taxon>
        <taxon>Magnoliopsida</taxon>
        <taxon>eudicotyledons</taxon>
        <taxon>Gunneridae</taxon>
        <taxon>Pentapetalae</taxon>
        <taxon>rosids</taxon>
        <taxon>fabids</taxon>
        <taxon>Fabales</taxon>
        <taxon>Fabaceae</taxon>
        <taxon>Papilionoideae</taxon>
        <taxon>50 kb inversion clade</taxon>
        <taxon>NPAAA clade</taxon>
        <taxon>Hologalegina</taxon>
        <taxon>IRL clade</taxon>
        <taxon>Trifolieae</taxon>
        <taxon>Trifolium</taxon>
    </lineage>
</organism>
<dbReference type="EMBL" id="ASHM01104897">
    <property type="protein sequence ID" value="PNX68347.1"/>
    <property type="molecule type" value="Genomic_DNA"/>
</dbReference>
<name>A0A2K3KPW7_TRIPR</name>
<gene>
    <name evidence="1" type="ORF">L195_g056118</name>
</gene>